<evidence type="ECO:0000313" key="3">
    <source>
        <dbReference type="Proteomes" id="UP001443914"/>
    </source>
</evidence>
<evidence type="ECO:0008006" key="4">
    <source>
        <dbReference type="Google" id="ProtNLM"/>
    </source>
</evidence>
<sequence>MSKKNSSKVSFATKEEPDTERQNPPKKHREVDLKRKKPETESDDSKNQLKKGKQKQSNEIDEIFAALKRRKTEQANADKSEDTKDKLKKKKKNKVSSESEGFNTDPRPRRRTNDGFVIYSAEELGINKKDAGQTALCPFDCSCCF</sequence>
<dbReference type="PANTHER" id="PTHR34066:SF1">
    <property type="entry name" value="DUF1764 FAMILY PROTEIN"/>
    <property type="match status" value="1"/>
</dbReference>
<dbReference type="PANTHER" id="PTHR34066">
    <property type="entry name" value="GROWTH FACTOR 2"/>
    <property type="match status" value="1"/>
</dbReference>
<reference evidence="2" key="1">
    <citation type="submission" date="2024-03" db="EMBL/GenBank/DDBJ databases">
        <title>WGS assembly of Saponaria officinalis var. Norfolk2.</title>
        <authorList>
            <person name="Jenkins J."/>
            <person name="Shu S."/>
            <person name="Grimwood J."/>
            <person name="Barry K."/>
            <person name="Goodstein D."/>
            <person name="Schmutz J."/>
            <person name="Leebens-Mack J."/>
            <person name="Osbourn A."/>
        </authorList>
    </citation>
    <scope>NUCLEOTIDE SEQUENCE [LARGE SCALE GENOMIC DNA]</scope>
    <source>
        <strain evidence="2">JIC</strain>
    </source>
</reference>
<accession>A0AAW1M7H2</accession>
<proteinExistence type="predicted"/>
<feature type="compositionally biased region" description="Basic and acidic residues" evidence="1">
    <location>
        <begin position="13"/>
        <end position="47"/>
    </location>
</feature>
<name>A0AAW1M7H2_SAPOF</name>
<protein>
    <recommendedName>
        <fullName evidence="4">DUF1764-domain-containing protein</fullName>
    </recommendedName>
</protein>
<dbReference type="AlphaFoldDB" id="A0AAW1M7H2"/>
<dbReference type="EMBL" id="JBDFQZ010000003">
    <property type="protein sequence ID" value="KAK9742025.1"/>
    <property type="molecule type" value="Genomic_DNA"/>
</dbReference>
<dbReference type="Proteomes" id="UP001443914">
    <property type="component" value="Unassembled WGS sequence"/>
</dbReference>
<comment type="caution">
    <text evidence="2">The sequence shown here is derived from an EMBL/GenBank/DDBJ whole genome shotgun (WGS) entry which is preliminary data.</text>
</comment>
<dbReference type="InterPro" id="IPR013885">
    <property type="entry name" value="DUF1764_euk"/>
</dbReference>
<dbReference type="Pfam" id="PF08576">
    <property type="entry name" value="DUF1764"/>
    <property type="match status" value="1"/>
</dbReference>
<keyword evidence="3" id="KW-1185">Reference proteome</keyword>
<feature type="region of interest" description="Disordered" evidence="1">
    <location>
        <begin position="1"/>
        <end position="114"/>
    </location>
</feature>
<gene>
    <name evidence="2" type="ORF">RND81_03G143900</name>
</gene>
<evidence type="ECO:0000313" key="2">
    <source>
        <dbReference type="EMBL" id="KAK9742025.1"/>
    </source>
</evidence>
<feature type="compositionally biased region" description="Basic and acidic residues" evidence="1">
    <location>
        <begin position="72"/>
        <end position="85"/>
    </location>
</feature>
<organism evidence="2 3">
    <name type="scientific">Saponaria officinalis</name>
    <name type="common">Common soapwort</name>
    <name type="synonym">Lychnis saponaria</name>
    <dbReference type="NCBI Taxonomy" id="3572"/>
    <lineage>
        <taxon>Eukaryota</taxon>
        <taxon>Viridiplantae</taxon>
        <taxon>Streptophyta</taxon>
        <taxon>Embryophyta</taxon>
        <taxon>Tracheophyta</taxon>
        <taxon>Spermatophyta</taxon>
        <taxon>Magnoliopsida</taxon>
        <taxon>eudicotyledons</taxon>
        <taxon>Gunneridae</taxon>
        <taxon>Pentapetalae</taxon>
        <taxon>Caryophyllales</taxon>
        <taxon>Caryophyllaceae</taxon>
        <taxon>Caryophylleae</taxon>
        <taxon>Saponaria</taxon>
    </lineage>
</organism>
<evidence type="ECO:0000256" key="1">
    <source>
        <dbReference type="SAM" id="MobiDB-lite"/>
    </source>
</evidence>